<protein>
    <recommendedName>
        <fullName evidence="2">Lipoprotein</fullName>
    </recommendedName>
</protein>
<dbReference type="InterPro" id="IPR045607">
    <property type="entry name" value="DUF6452"/>
</dbReference>
<dbReference type="EMBL" id="UINC01002561">
    <property type="protein sequence ID" value="SUZ97992.1"/>
    <property type="molecule type" value="Genomic_DNA"/>
</dbReference>
<dbReference type="AlphaFoldDB" id="A0A381S1N7"/>
<evidence type="ECO:0008006" key="2">
    <source>
        <dbReference type="Google" id="ProtNLM"/>
    </source>
</evidence>
<accession>A0A381S1N7</accession>
<organism evidence="1">
    <name type="scientific">marine metagenome</name>
    <dbReference type="NCBI Taxonomy" id="408172"/>
    <lineage>
        <taxon>unclassified sequences</taxon>
        <taxon>metagenomes</taxon>
        <taxon>ecological metagenomes</taxon>
    </lineage>
</organism>
<name>A0A381S1N7_9ZZZZ</name>
<proteinExistence type="predicted"/>
<sequence length="160" mass="18424">MKKSIILFLISCIILSCEPDDICLSSIPDTPKLIIVFYDESSGLKKEVINLKIQGSNNEKIYQYKTTDSIAVPLKNLEKITSYSFVKDFKENLDNSGNNDNVLINYQYNHIYISRACGYFSNYDLNQIVIENDNLNWITKSEIMNSAVKDEKVIHVKIFH</sequence>
<reference evidence="1" key="1">
    <citation type="submission" date="2018-05" db="EMBL/GenBank/DDBJ databases">
        <authorList>
            <person name="Lanie J.A."/>
            <person name="Ng W.-L."/>
            <person name="Kazmierczak K.M."/>
            <person name="Andrzejewski T.M."/>
            <person name="Davidsen T.M."/>
            <person name="Wayne K.J."/>
            <person name="Tettelin H."/>
            <person name="Glass J.I."/>
            <person name="Rusch D."/>
            <person name="Podicherti R."/>
            <person name="Tsui H.-C.T."/>
            <person name="Winkler M.E."/>
        </authorList>
    </citation>
    <scope>NUCLEOTIDE SEQUENCE</scope>
</reference>
<dbReference type="PROSITE" id="PS51257">
    <property type="entry name" value="PROKAR_LIPOPROTEIN"/>
    <property type="match status" value="1"/>
</dbReference>
<gene>
    <name evidence="1" type="ORF">METZ01_LOCUS50846</name>
</gene>
<evidence type="ECO:0000313" key="1">
    <source>
        <dbReference type="EMBL" id="SUZ97992.1"/>
    </source>
</evidence>
<dbReference type="Pfam" id="PF20050">
    <property type="entry name" value="DUF6452"/>
    <property type="match status" value="1"/>
</dbReference>